<evidence type="ECO:0000313" key="2">
    <source>
        <dbReference type="EMBL" id="RXG20119.1"/>
    </source>
</evidence>
<dbReference type="AlphaFoldDB" id="A0A4Q0P3Q0"/>
<keyword evidence="1" id="KW-0732">Signal</keyword>
<gene>
    <name evidence="2" type="ORF">DSM02_2771</name>
</gene>
<evidence type="ECO:0008006" key="4">
    <source>
        <dbReference type="Google" id="ProtNLM"/>
    </source>
</evidence>
<proteinExistence type="predicted"/>
<dbReference type="EMBL" id="QOVK01000013">
    <property type="protein sequence ID" value="RXG20119.1"/>
    <property type="molecule type" value="Genomic_DNA"/>
</dbReference>
<dbReference type="Proteomes" id="UP000289859">
    <property type="component" value="Unassembled WGS sequence"/>
</dbReference>
<protein>
    <recommendedName>
        <fullName evidence="4">DUF4382 domain-containing protein</fullName>
    </recommendedName>
</protein>
<sequence length="179" mass="18923">MKKFTIFFALTIFALAFNSCDAVDELTEIDVDTTITKDLVITVAEGETTFSESASISIDDDDVQDNLDKIEDLQITKLTYQILSVSGTEDVIASGSFTAASSTYPWFSAGDSTSVNLTTAAADGTVYEIEVNQALVDAFEADLRSGATATLSASGTVSDAPVTFTVRITADVKVTVDAI</sequence>
<dbReference type="OrthoDB" id="1443708at2"/>
<feature type="signal peptide" evidence="1">
    <location>
        <begin position="1"/>
        <end position="22"/>
    </location>
</feature>
<evidence type="ECO:0000313" key="3">
    <source>
        <dbReference type="Proteomes" id="UP000289859"/>
    </source>
</evidence>
<name>A0A4Q0P3Q0_9FLAO</name>
<organism evidence="2 3">
    <name type="scientific">Leeuwenhoekiella polynyae</name>
    <dbReference type="NCBI Taxonomy" id="1550906"/>
    <lineage>
        <taxon>Bacteria</taxon>
        <taxon>Pseudomonadati</taxon>
        <taxon>Bacteroidota</taxon>
        <taxon>Flavobacteriia</taxon>
        <taxon>Flavobacteriales</taxon>
        <taxon>Flavobacteriaceae</taxon>
        <taxon>Leeuwenhoekiella</taxon>
    </lineage>
</organism>
<comment type="caution">
    <text evidence="2">The sequence shown here is derived from an EMBL/GenBank/DDBJ whole genome shotgun (WGS) entry which is preliminary data.</text>
</comment>
<feature type="chain" id="PRO_5020566487" description="DUF4382 domain-containing protein" evidence="1">
    <location>
        <begin position="23"/>
        <end position="179"/>
    </location>
</feature>
<accession>A0A4Q0P3Q0</accession>
<keyword evidence="3" id="KW-1185">Reference proteome</keyword>
<evidence type="ECO:0000256" key="1">
    <source>
        <dbReference type="SAM" id="SignalP"/>
    </source>
</evidence>
<reference evidence="2 3" key="1">
    <citation type="submission" date="2018-07" db="EMBL/GenBank/DDBJ databases">
        <title>Leeuwenhoekiella genomics.</title>
        <authorList>
            <person name="Tahon G."/>
            <person name="Willems A."/>
        </authorList>
    </citation>
    <scope>NUCLEOTIDE SEQUENCE [LARGE SCALE GENOMIC DNA]</scope>
    <source>
        <strain evidence="2 3">LMG 29608</strain>
    </source>
</reference>
<dbReference type="RefSeq" id="WP_128766159.1">
    <property type="nucleotide sequence ID" value="NZ_JBHUOO010000007.1"/>
</dbReference>